<dbReference type="OrthoDB" id="1955591at2"/>
<accession>A0A1Q2L4I4</accession>
<gene>
    <name evidence="1" type="ORF">B0X71_19355</name>
</gene>
<organism evidence="1 2">
    <name type="scientific">Planococcus lenghuensis</name>
    <dbReference type="NCBI Taxonomy" id="2213202"/>
    <lineage>
        <taxon>Bacteria</taxon>
        <taxon>Bacillati</taxon>
        <taxon>Bacillota</taxon>
        <taxon>Bacilli</taxon>
        <taxon>Bacillales</taxon>
        <taxon>Caryophanaceae</taxon>
        <taxon>Planococcus</taxon>
    </lineage>
</organism>
<dbReference type="RefSeq" id="WP_077591191.1">
    <property type="nucleotide sequence ID" value="NZ_CP019641.1"/>
</dbReference>
<dbReference type="KEGG" id="pmar:B0X71_19355"/>
<proteinExistence type="predicted"/>
<geneLocation type="plasmid" evidence="1 2">
    <name>unnamed1</name>
</geneLocation>
<dbReference type="Pfam" id="PF14460">
    <property type="entry name" value="Prok-E2_D"/>
    <property type="match status" value="1"/>
</dbReference>
<keyword evidence="1" id="KW-0614">Plasmid</keyword>
<dbReference type="EMBL" id="CP019641">
    <property type="protein sequence ID" value="AQQ55333.1"/>
    <property type="molecule type" value="Genomic_DNA"/>
</dbReference>
<dbReference type="Proteomes" id="UP000188184">
    <property type="component" value="Plasmid unnamed1"/>
</dbReference>
<protein>
    <recommendedName>
        <fullName evidence="3">PRTRC system protein B</fullName>
    </recommendedName>
</protein>
<evidence type="ECO:0000313" key="2">
    <source>
        <dbReference type="Proteomes" id="UP000188184"/>
    </source>
</evidence>
<dbReference type="AlphaFoldDB" id="A0A1Q2L4I4"/>
<sequence>MKLVFEMEDVPTNPNYPVRGFQYSDAGVRSGPNLLSIQQLIEMLEQRDPQADERRETRRKSLSYTPVLPTGTLMYASDDEGTLEQLVFEIQSSTFDVLYKDEKIPIALPFPRMVVIVELDTIGDQKKIDTMRVFAVENDGKPITADTPLYMFPYPNVMKSSGSVCWGQNSRLMVQSIQEVRSAFLLFFSSPFNEDHGVHTTHGIQSFRQLMGKIQDQPFNDEWLISSKQTLEESLRDLSY</sequence>
<dbReference type="InterPro" id="IPR032787">
    <property type="entry name" value="Prok-E2_D"/>
</dbReference>
<evidence type="ECO:0008006" key="3">
    <source>
        <dbReference type="Google" id="ProtNLM"/>
    </source>
</evidence>
<reference evidence="1 2" key="1">
    <citation type="submission" date="2017-02" db="EMBL/GenBank/DDBJ databases">
        <title>The complete genomic sequence of a novel cold adapted crude oil-degrading bacterium Planococcus qaidamina Y42.</title>
        <authorList>
            <person name="Yang R."/>
        </authorList>
    </citation>
    <scope>NUCLEOTIDE SEQUENCE [LARGE SCALE GENOMIC DNA]</scope>
    <source>
        <strain evidence="1 2">Y42</strain>
        <plasmid evidence="1 2">unnamed1</plasmid>
    </source>
</reference>
<keyword evidence="2" id="KW-1185">Reference proteome</keyword>
<evidence type="ECO:0000313" key="1">
    <source>
        <dbReference type="EMBL" id="AQQ55333.1"/>
    </source>
</evidence>
<name>A0A1Q2L4I4_9BACL</name>